<keyword evidence="2" id="KW-1003">Cell membrane</keyword>
<dbReference type="PANTHER" id="PTHR42781:SF4">
    <property type="entry name" value="SPERMIDINE_PUTRESCINE IMPORT ATP-BINDING PROTEIN POTA"/>
    <property type="match status" value="1"/>
</dbReference>
<gene>
    <name evidence="9" type="ORF">EDM58_24735</name>
</gene>
<dbReference type="InterPro" id="IPR041193">
    <property type="entry name" value="CysA_C"/>
</dbReference>
<keyword evidence="4 9" id="KW-0067">ATP-binding</keyword>
<dbReference type="InterPro" id="IPR008995">
    <property type="entry name" value="Mo/tungstate-bd_C_term_dom"/>
</dbReference>
<sequence>MSIEVVNITKSYKNFTALHNVSLQIPEGELVALLGPSGSGKTTLLRLIAGLEQPEEGAILFHGEDNTNRDVRERQVGFVFQHYALFRHMTIFDNIAFGLAVRNRKTRPPKQEIKERVHSLLRLVQLDGLAHRYPSQLSGGQRQRVALARALAVEPKFLLLDEPFGALDTKVRQELRRWLRHLHEKLGLTILFVTHDQEEAMELADQVVVMNEGRVEQVGSPEEIYNHPANPFVYSFLGRVNLFRGRVRDGKVRLGEAEFDTEWDNLRDGEWPAVGYMRPHDVEIALAAQNSQFVQAQIQHISLLGPIIRLDLKRLDTGELFEAELTRQRFCELDLQEKSTVFVKLNNLSFYVEAPQEKTPLPTLIPIQASF</sequence>
<comment type="caution">
    <text evidence="9">The sequence shown here is derived from an EMBL/GenBank/DDBJ whole genome shotgun (WGS) entry which is preliminary data.</text>
</comment>
<dbReference type="InterPro" id="IPR027417">
    <property type="entry name" value="P-loop_NTPase"/>
</dbReference>
<dbReference type="RefSeq" id="WP_122915706.1">
    <property type="nucleotide sequence ID" value="NZ_RHHT01000081.1"/>
</dbReference>
<keyword evidence="1" id="KW-0813">Transport</keyword>
<dbReference type="Pfam" id="PF00005">
    <property type="entry name" value="ABC_tran"/>
    <property type="match status" value="1"/>
</dbReference>
<dbReference type="Pfam" id="PF17850">
    <property type="entry name" value="CysA_C_terminal"/>
    <property type="match status" value="1"/>
</dbReference>
<dbReference type="CDD" id="cd03296">
    <property type="entry name" value="ABC_CysA_sulfate_importer"/>
    <property type="match status" value="1"/>
</dbReference>
<keyword evidence="3" id="KW-0547">Nucleotide-binding</keyword>
<dbReference type="GO" id="GO:0005524">
    <property type="term" value="F:ATP binding"/>
    <property type="evidence" value="ECO:0007669"/>
    <property type="project" value="UniProtKB-KW"/>
</dbReference>
<dbReference type="PROSITE" id="PS00211">
    <property type="entry name" value="ABC_TRANSPORTER_1"/>
    <property type="match status" value="1"/>
</dbReference>
<dbReference type="SMART" id="SM00382">
    <property type="entry name" value="AAA"/>
    <property type="match status" value="1"/>
</dbReference>
<protein>
    <submittedName>
        <fullName evidence="9">Sulfate ABC transporter ATP-binding protein</fullName>
    </submittedName>
</protein>
<evidence type="ECO:0000256" key="2">
    <source>
        <dbReference type="ARBA" id="ARBA00022475"/>
    </source>
</evidence>
<dbReference type="InterPro" id="IPR005666">
    <property type="entry name" value="Sulph_transpt1"/>
</dbReference>
<dbReference type="FunFam" id="3.40.50.300:FF:000227">
    <property type="entry name" value="Sulfate/thiosulfate import ATP-binding protein CysA"/>
    <property type="match status" value="1"/>
</dbReference>
<dbReference type="Proteomes" id="UP000281915">
    <property type="component" value="Unassembled WGS sequence"/>
</dbReference>
<dbReference type="GO" id="GO:0016887">
    <property type="term" value="F:ATP hydrolysis activity"/>
    <property type="evidence" value="ECO:0007669"/>
    <property type="project" value="InterPro"/>
</dbReference>
<name>A0A3M8BZ22_9BACL</name>
<dbReference type="AlphaFoldDB" id="A0A3M8BZ22"/>
<dbReference type="PROSITE" id="PS50893">
    <property type="entry name" value="ABC_TRANSPORTER_2"/>
    <property type="match status" value="1"/>
</dbReference>
<proteinExistence type="predicted"/>
<dbReference type="Pfam" id="PF12857">
    <property type="entry name" value="TOBE_3"/>
    <property type="match status" value="1"/>
</dbReference>
<evidence type="ECO:0000256" key="1">
    <source>
        <dbReference type="ARBA" id="ARBA00022448"/>
    </source>
</evidence>
<evidence type="ECO:0000259" key="8">
    <source>
        <dbReference type="PROSITE" id="PS50893"/>
    </source>
</evidence>
<evidence type="ECO:0000256" key="5">
    <source>
        <dbReference type="ARBA" id="ARBA00022967"/>
    </source>
</evidence>
<evidence type="ECO:0000256" key="6">
    <source>
        <dbReference type="ARBA" id="ARBA00023032"/>
    </source>
</evidence>
<dbReference type="InterPro" id="IPR003593">
    <property type="entry name" value="AAA+_ATPase"/>
</dbReference>
<dbReference type="Gene3D" id="3.40.50.300">
    <property type="entry name" value="P-loop containing nucleotide triphosphate hydrolases"/>
    <property type="match status" value="1"/>
</dbReference>
<dbReference type="InterPro" id="IPR050093">
    <property type="entry name" value="ABC_SmlMolc_Importer"/>
</dbReference>
<dbReference type="InterPro" id="IPR024765">
    <property type="entry name" value="TOBE-like"/>
</dbReference>
<reference evidence="9 10" key="1">
    <citation type="submission" date="2018-10" db="EMBL/GenBank/DDBJ databases">
        <title>Phylogenomics of Brevibacillus.</title>
        <authorList>
            <person name="Dunlap C."/>
        </authorList>
    </citation>
    <scope>NUCLEOTIDE SEQUENCE [LARGE SCALE GENOMIC DNA]</scope>
    <source>
        <strain evidence="9 10">JCM 15085</strain>
    </source>
</reference>
<keyword evidence="5" id="KW-1278">Translocase</keyword>
<dbReference type="PANTHER" id="PTHR42781">
    <property type="entry name" value="SPERMIDINE/PUTRESCINE IMPORT ATP-BINDING PROTEIN POTA"/>
    <property type="match status" value="1"/>
</dbReference>
<dbReference type="NCBIfam" id="TIGR00968">
    <property type="entry name" value="3a0106s01"/>
    <property type="match status" value="1"/>
</dbReference>
<dbReference type="SUPFAM" id="SSF52540">
    <property type="entry name" value="P-loop containing nucleoside triphosphate hydrolases"/>
    <property type="match status" value="1"/>
</dbReference>
<dbReference type="GO" id="GO:0043190">
    <property type="term" value="C:ATP-binding cassette (ABC) transporter complex"/>
    <property type="evidence" value="ECO:0007669"/>
    <property type="project" value="InterPro"/>
</dbReference>
<organism evidence="9 10">
    <name type="scientific">Brevibacillus panacihumi</name>
    <dbReference type="NCBI Taxonomy" id="497735"/>
    <lineage>
        <taxon>Bacteria</taxon>
        <taxon>Bacillati</taxon>
        <taxon>Bacillota</taxon>
        <taxon>Bacilli</taxon>
        <taxon>Bacillales</taxon>
        <taxon>Paenibacillaceae</taxon>
        <taxon>Brevibacillus</taxon>
    </lineage>
</organism>
<evidence type="ECO:0000256" key="7">
    <source>
        <dbReference type="ARBA" id="ARBA00023136"/>
    </source>
</evidence>
<keyword evidence="6" id="KW-0764">Sulfate transport</keyword>
<evidence type="ECO:0000256" key="3">
    <source>
        <dbReference type="ARBA" id="ARBA00022741"/>
    </source>
</evidence>
<dbReference type="EMBL" id="RHHT01000081">
    <property type="protein sequence ID" value="RNB68579.1"/>
    <property type="molecule type" value="Genomic_DNA"/>
</dbReference>
<keyword evidence="7" id="KW-0472">Membrane</keyword>
<dbReference type="GO" id="GO:0015419">
    <property type="term" value="F:ABC-type sulfate transporter activity"/>
    <property type="evidence" value="ECO:0007669"/>
    <property type="project" value="InterPro"/>
</dbReference>
<evidence type="ECO:0000313" key="10">
    <source>
        <dbReference type="Proteomes" id="UP000281915"/>
    </source>
</evidence>
<dbReference type="InterPro" id="IPR003439">
    <property type="entry name" value="ABC_transporter-like_ATP-bd"/>
</dbReference>
<feature type="domain" description="ABC transporter" evidence="8">
    <location>
        <begin position="3"/>
        <end position="237"/>
    </location>
</feature>
<dbReference type="InterPro" id="IPR017871">
    <property type="entry name" value="ABC_transporter-like_CS"/>
</dbReference>
<evidence type="ECO:0000256" key="4">
    <source>
        <dbReference type="ARBA" id="ARBA00022840"/>
    </source>
</evidence>
<evidence type="ECO:0000313" key="9">
    <source>
        <dbReference type="EMBL" id="RNB68579.1"/>
    </source>
</evidence>
<accession>A0A3M8BZ22</accession>
<dbReference type="SUPFAM" id="SSF50331">
    <property type="entry name" value="MOP-like"/>
    <property type="match status" value="1"/>
</dbReference>